<evidence type="ECO:0000313" key="2">
    <source>
        <dbReference type="Proteomes" id="UP001234202"/>
    </source>
</evidence>
<name>A0ACC2XJ91_9TREE</name>
<sequence>MPYSSLFIMQAFVYLNLVTPGRGSVGPHHLSNVTNYENLVQAVNYCYLTGRVTANDTLSVHEELDFRKEEHRRTIASEARKAQTALERLPVVSEGDAAIEIVSTLISALEGDKNAVIFDAHLRILEYVADTNNYDKNIWGILSEYVFRPLSSLDTDNQSICELGGYGRSEVYSEGGVVGTIEEPSSFTGGYITPTTLAATNASDVEPPPVIWGPNTMTTRNQSDISHDPVQEEDDGNFNRVLTVVNSDTGPDASARELFQLERLPMVTQPAATCTLLMTFAAPLVTQSSRRLRRPKGKGRIAPHTETSGFKIGKTKKKKKPKNRKQKNEDHGDKVMAALNKHYQNDERSALANPATTASQQSSSFAPQSSIPTRNSGMTDTTNHSSGRIM</sequence>
<proteinExistence type="predicted"/>
<dbReference type="Proteomes" id="UP001234202">
    <property type="component" value="Unassembled WGS sequence"/>
</dbReference>
<evidence type="ECO:0000313" key="1">
    <source>
        <dbReference type="EMBL" id="KAJ9123665.1"/>
    </source>
</evidence>
<reference evidence="1" key="1">
    <citation type="submission" date="2023-04" db="EMBL/GenBank/DDBJ databases">
        <title>Draft Genome sequencing of Naganishia species isolated from polar environments using Oxford Nanopore Technology.</title>
        <authorList>
            <person name="Leo P."/>
            <person name="Venkateswaran K."/>
        </authorList>
    </citation>
    <scope>NUCLEOTIDE SEQUENCE</scope>
    <source>
        <strain evidence="1">DBVPG 5303</strain>
    </source>
</reference>
<dbReference type="EMBL" id="JASBWV010000011">
    <property type="protein sequence ID" value="KAJ9123665.1"/>
    <property type="molecule type" value="Genomic_DNA"/>
</dbReference>
<organism evidence="1 2">
    <name type="scientific">Naganishia onofrii</name>
    <dbReference type="NCBI Taxonomy" id="1851511"/>
    <lineage>
        <taxon>Eukaryota</taxon>
        <taxon>Fungi</taxon>
        <taxon>Dikarya</taxon>
        <taxon>Basidiomycota</taxon>
        <taxon>Agaricomycotina</taxon>
        <taxon>Tremellomycetes</taxon>
        <taxon>Filobasidiales</taxon>
        <taxon>Filobasidiaceae</taxon>
        <taxon>Naganishia</taxon>
    </lineage>
</organism>
<comment type="caution">
    <text evidence="1">The sequence shown here is derived from an EMBL/GenBank/DDBJ whole genome shotgun (WGS) entry which is preliminary data.</text>
</comment>
<gene>
    <name evidence="1" type="ORF">QFC24_003436</name>
</gene>
<accession>A0ACC2XJ91</accession>
<keyword evidence="2" id="KW-1185">Reference proteome</keyword>
<protein>
    <submittedName>
        <fullName evidence="1">Uncharacterized protein</fullName>
    </submittedName>
</protein>